<keyword evidence="4" id="KW-0138">CF(0)</keyword>
<evidence type="ECO:0000256" key="12">
    <source>
        <dbReference type="SAM" id="Phobius"/>
    </source>
</evidence>
<feature type="transmembrane region" description="Helical" evidence="12">
    <location>
        <begin position="201"/>
        <end position="222"/>
    </location>
</feature>
<reference evidence="13" key="1">
    <citation type="journal article" date="2015" name="Mol. Phylogenet. Evol.">
        <title>Mitogenomics reveals phylogeny and repeated motifs in control regions of the deep-sea family Siboglinidae (Annelida).</title>
        <authorList>
            <person name="Li Y."/>
            <person name="Kocot K.M."/>
            <person name="Schander C."/>
            <person name="Santos S.R."/>
            <person name="Thornhill D.J."/>
            <person name="Halanych K.M."/>
        </authorList>
    </citation>
    <scope>NUCLEOTIDE SEQUENCE</scope>
</reference>
<dbReference type="PRINTS" id="PR00123">
    <property type="entry name" value="ATPASEA"/>
</dbReference>
<dbReference type="CDD" id="cd00310">
    <property type="entry name" value="ATP-synt_Fo_a_6"/>
    <property type="match status" value="1"/>
</dbReference>
<protein>
    <recommendedName>
        <fullName evidence="11">ATP synthase subunit a</fullName>
    </recommendedName>
</protein>
<keyword evidence="13" id="KW-0496">Mitochondrion</keyword>
<dbReference type="NCBIfam" id="TIGR01131">
    <property type="entry name" value="ATP_synt_6_or_A"/>
    <property type="match status" value="1"/>
</dbReference>
<feature type="transmembrane region" description="Helical" evidence="12">
    <location>
        <begin position="99"/>
        <end position="120"/>
    </location>
</feature>
<geneLocation type="mitochondrion" evidence="13"/>
<feature type="transmembrane region" description="Helical" evidence="12">
    <location>
        <begin position="20"/>
        <end position="47"/>
    </location>
</feature>
<keyword evidence="10" id="KW-0066">ATP synthesis</keyword>
<evidence type="ECO:0000256" key="7">
    <source>
        <dbReference type="ARBA" id="ARBA00022989"/>
    </source>
</evidence>
<evidence type="ECO:0000256" key="10">
    <source>
        <dbReference type="ARBA" id="ARBA00023310"/>
    </source>
</evidence>
<dbReference type="InterPro" id="IPR035908">
    <property type="entry name" value="F0_ATP_A_sf"/>
</dbReference>
<keyword evidence="6" id="KW-0375">Hydrogen ion transport</keyword>
<evidence type="ECO:0000256" key="6">
    <source>
        <dbReference type="ARBA" id="ARBA00022781"/>
    </source>
</evidence>
<evidence type="ECO:0000256" key="5">
    <source>
        <dbReference type="ARBA" id="ARBA00022692"/>
    </source>
</evidence>
<feature type="transmembrane region" description="Helical" evidence="12">
    <location>
        <begin position="141"/>
        <end position="163"/>
    </location>
</feature>
<dbReference type="Gene3D" id="1.20.120.220">
    <property type="entry name" value="ATP synthase, F0 complex, subunit A"/>
    <property type="match status" value="1"/>
</dbReference>
<organism evidence="13">
    <name type="scientific">Osedax mucofloris</name>
    <name type="common">Bone-eating snot-flower worm</name>
    <name type="synonym">Zombie worm</name>
    <dbReference type="NCBI Taxonomy" id="326170"/>
    <lineage>
        <taxon>Eukaryota</taxon>
        <taxon>Metazoa</taxon>
        <taxon>Spiralia</taxon>
        <taxon>Lophotrochozoa</taxon>
        <taxon>Annelida</taxon>
        <taxon>Polychaeta</taxon>
        <taxon>Sedentaria</taxon>
        <taxon>Canalipalpata</taxon>
        <taxon>Sabellida</taxon>
        <taxon>Siboglinidae</taxon>
        <taxon>Osedax</taxon>
    </lineage>
</organism>
<dbReference type="InterPro" id="IPR023011">
    <property type="entry name" value="ATP_synth_F0_asu_AS"/>
</dbReference>
<dbReference type="SUPFAM" id="SSF81336">
    <property type="entry name" value="F1F0 ATP synthase subunit A"/>
    <property type="match status" value="1"/>
</dbReference>
<comment type="similarity">
    <text evidence="2">Belongs to the ATPase A chain family.</text>
</comment>
<feature type="transmembrane region" description="Helical" evidence="12">
    <location>
        <begin position="169"/>
        <end position="194"/>
    </location>
</feature>
<dbReference type="InterPro" id="IPR000568">
    <property type="entry name" value="ATP_synth_F0_asu"/>
</dbReference>
<dbReference type="PANTHER" id="PTHR11410">
    <property type="entry name" value="ATP SYNTHASE SUBUNIT A"/>
    <property type="match status" value="1"/>
</dbReference>
<keyword evidence="7 12" id="KW-1133">Transmembrane helix</keyword>
<keyword evidence="5 12" id="KW-0812">Transmembrane</keyword>
<dbReference type="GO" id="GO:0045259">
    <property type="term" value="C:proton-transporting ATP synthase complex"/>
    <property type="evidence" value="ECO:0007669"/>
    <property type="project" value="UniProtKB-KW"/>
</dbReference>
<keyword evidence="9 12" id="KW-0472">Membrane</keyword>
<proteinExistence type="inferred from homology"/>
<dbReference type="EMBL" id="KJ806974">
    <property type="protein sequence ID" value="AJQ21588.1"/>
    <property type="molecule type" value="Genomic_DNA"/>
</dbReference>
<gene>
    <name evidence="13" type="primary">atp6</name>
</gene>
<dbReference type="PANTHER" id="PTHR11410:SF0">
    <property type="entry name" value="ATP SYNTHASE SUBUNIT A"/>
    <property type="match status" value="1"/>
</dbReference>
<dbReference type="GO" id="GO:0046933">
    <property type="term" value="F:proton-transporting ATP synthase activity, rotational mechanism"/>
    <property type="evidence" value="ECO:0007669"/>
    <property type="project" value="TreeGrafter"/>
</dbReference>
<evidence type="ECO:0000256" key="2">
    <source>
        <dbReference type="ARBA" id="ARBA00006810"/>
    </source>
</evidence>
<dbReference type="Pfam" id="PF00119">
    <property type="entry name" value="ATP-synt_A"/>
    <property type="match status" value="1"/>
</dbReference>
<dbReference type="AlphaFoldDB" id="A0A0E3JC66"/>
<evidence type="ECO:0000256" key="8">
    <source>
        <dbReference type="ARBA" id="ARBA00023065"/>
    </source>
</evidence>
<evidence type="ECO:0000256" key="3">
    <source>
        <dbReference type="ARBA" id="ARBA00022448"/>
    </source>
</evidence>
<keyword evidence="3" id="KW-0813">Transport</keyword>
<accession>A0A0E3JC66</accession>
<evidence type="ECO:0000256" key="11">
    <source>
        <dbReference type="RuleBase" id="RU004450"/>
    </source>
</evidence>
<dbReference type="GO" id="GO:0005743">
    <property type="term" value="C:mitochondrial inner membrane"/>
    <property type="evidence" value="ECO:0007669"/>
    <property type="project" value="UniProtKB-SubCell"/>
</dbReference>
<keyword evidence="8" id="KW-0406">Ion transport</keyword>
<dbReference type="PROSITE" id="PS00449">
    <property type="entry name" value="ATPASE_A"/>
    <property type="match status" value="1"/>
</dbReference>
<comment type="subcellular location">
    <subcellularLocation>
        <location evidence="1">Membrane</location>
        <topology evidence="1">Multi-pass membrane protein</topology>
    </subcellularLocation>
    <subcellularLocation>
        <location evidence="11">Mitochondrion inner membrane</location>
        <topology evidence="11">Multi-pass membrane protein</topology>
    </subcellularLocation>
</comment>
<sequence length="229" mass="25766">MMMDIFSTFDLGMTNFHSTFMWFTLLILPFLLNFMMWALPNSFFFMISSPLQMMNEQLSRTNARHLKSMSLFISSIFISLMILNLIGLIPYSFSVTSHLIFTLSIALPMWLSLIVSASLHAPKMFLAHLLPAGAPDWLNPFLVLIETISMLVRPLTLAFRLAANMSAGHIVLSLIGIFSSSLIVTAPLTGLFILLVQMGYFMFEVAIGLIQSFIFCLLISMYSDDHPTS</sequence>
<dbReference type="InterPro" id="IPR045083">
    <property type="entry name" value="ATP_synth_F0_asu_bact/mt"/>
</dbReference>
<evidence type="ECO:0000256" key="4">
    <source>
        <dbReference type="ARBA" id="ARBA00022547"/>
    </source>
</evidence>
<feature type="transmembrane region" description="Helical" evidence="12">
    <location>
        <begin position="68"/>
        <end position="93"/>
    </location>
</feature>
<evidence type="ECO:0000256" key="9">
    <source>
        <dbReference type="ARBA" id="ARBA00023136"/>
    </source>
</evidence>
<evidence type="ECO:0000256" key="1">
    <source>
        <dbReference type="ARBA" id="ARBA00004141"/>
    </source>
</evidence>
<evidence type="ECO:0000313" key="13">
    <source>
        <dbReference type="EMBL" id="AJQ21588.1"/>
    </source>
</evidence>
<name>A0A0E3JC66_OSEMU</name>